<evidence type="ECO:0000313" key="2">
    <source>
        <dbReference type="EMBL" id="RQG96182.1"/>
    </source>
</evidence>
<dbReference type="GO" id="GO:0016757">
    <property type="term" value="F:glycosyltransferase activity"/>
    <property type="evidence" value="ECO:0007669"/>
    <property type="project" value="InterPro"/>
</dbReference>
<keyword evidence="2" id="KW-0808">Transferase</keyword>
<comment type="caution">
    <text evidence="2">The sequence shown here is derived from an EMBL/GenBank/DDBJ whole genome shotgun (WGS) entry which is preliminary data.</text>
</comment>
<sequence>MKVLSLVTNRHARFYKTQTEMLEEQGVDFTHVFPPQQSSKRAERIEIDRSKIDYLKFYTSLLRESWDEYDVVHANYGLMTPFALAQPHRPIVLSLWGSDLTGRVGEVTKRFGKYCDEIIVMSPQMEMELGYEAHVIPHGIDLNQFKPMSQSEARSAVGWDRETKHVLFPYKLSRRVKNYPLAERVVEEVRSEVSTPIELQVVNDVEHEDVPLYMNAADALLLTSRREGFPNSVKEAMACNLPVVSTDVGPLHDRLEEVENSYVSKSESELVTALTDVLCSGRRSNGREYATDLSLEAMADGIIEVYDKALNGG</sequence>
<evidence type="ECO:0000259" key="1">
    <source>
        <dbReference type="Pfam" id="PF00534"/>
    </source>
</evidence>
<dbReference type="Proteomes" id="UP000281431">
    <property type="component" value="Unassembled WGS sequence"/>
</dbReference>
<protein>
    <submittedName>
        <fullName evidence="2">Glycosyltransferase</fullName>
    </submittedName>
</protein>
<dbReference type="Gene3D" id="3.40.50.2000">
    <property type="entry name" value="Glycogen Phosphorylase B"/>
    <property type="match status" value="2"/>
</dbReference>
<dbReference type="SUPFAM" id="SSF53756">
    <property type="entry name" value="UDP-Glycosyltransferase/glycogen phosphorylase"/>
    <property type="match status" value="1"/>
</dbReference>
<dbReference type="Pfam" id="PF00534">
    <property type="entry name" value="Glycos_transf_1"/>
    <property type="match status" value="1"/>
</dbReference>
<organism evidence="2 3">
    <name type="scientific">Natrarchaeobius chitinivorans</name>
    <dbReference type="NCBI Taxonomy" id="1679083"/>
    <lineage>
        <taxon>Archaea</taxon>
        <taxon>Methanobacteriati</taxon>
        <taxon>Methanobacteriota</taxon>
        <taxon>Stenosarchaea group</taxon>
        <taxon>Halobacteria</taxon>
        <taxon>Halobacteriales</taxon>
        <taxon>Natrialbaceae</taxon>
        <taxon>Natrarchaeobius</taxon>
    </lineage>
</organism>
<keyword evidence="3" id="KW-1185">Reference proteome</keyword>
<name>A0A3N6NBW5_NATCH</name>
<dbReference type="CDD" id="cd03801">
    <property type="entry name" value="GT4_PimA-like"/>
    <property type="match status" value="1"/>
</dbReference>
<proteinExistence type="predicted"/>
<dbReference type="OrthoDB" id="193395at2157"/>
<dbReference type="AlphaFoldDB" id="A0A3N6NBW5"/>
<feature type="domain" description="Glycosyl transferase family 1" evidence="1">
    <location>
        <begin position="197"/>
        <end position="279"/>
    </location>
</feature>
<dbReference type="PANTHER" id="PTHR12526">
    <property type="entry name" value="GLYCOSYLTRANSFERASE"/>
    <property type="match status" value="1"/>
</dbReference>
<dbReference type="InterPro" id="IPR001296">
    <property type="entry name" value="Glyco_trans_1"/>
</dbReference>
<reference evidence="2 3" key="1">
    <citation type="submission" date="2018-10" db="EMBL/GenBank/DDBJ databases">
        <title>Natrarchaeobius chitinivorans gen. nov., sp. nov., and Natrarchaeobius haloalkaliphilus sp. nov., alkaliphilic, chitin-utilizing haloarchaea from hypersaline alkaline lakes.</title>
        <authorList>
            <person name="Sorokin D.Y."/>
            <person name="Elcheninov A.G."/>
            <person name="Kostrikina N.A."/>
            <person name="Bale N.J."/>
            <person name="Sinninghe Damste J.S."/>
            <person name="Khijniak T.V."/>
            <person name="Kublanov I.V."/>
            <person name="Toshchakov S.V."/>
        </authorList>
    </citation>
    <scope>NUCLEOTIDE SEQUENCE [LARGE SCALE GENOMIC DNA]</scope>
    <source>
        <strain evidence="2 3">AArcht7</strain>
    </source>
</reference>
<gene>
    <name evidence="2" type="ORF">EA472_20870</name>
</gene>
<dbReference type="EMBL" id="REFZ01000027">
    <property type="protein sequence ID" value="RQG96182.1"/>
    <property type="molecule type" value="Genomic_DNA"/>
</dbReference>
<accession>A0A3N6NBW5</accession>
<evidence type="ECO:0000313" key="3">
    <source>
        <dbReference type="Proteomes" id="UP000281431"/>
    </source>
</evidence>